<evidence type="ECO:0000256" key="11">
    <source>
        <dbReference type="ARBA" id="ARBA00025582"/>
    </source>
</evidence>
<dbReference type="GO" id="GO:0006888">
    <property type="term" value="P:endoplasmic reticulum to Golgi vesicle-mediated transport"/>
    <property type="evidence" value="ECO:0007669"/>
    <property type="project" value="TreeGrafter"/>
</dbReference>
<evidence type="ECO:0000256" key="10">
    <source>
        <dbReference type="ARBA" id="ARBA00023329"/>
    </source>
</evidence>
<name>A0A5A7PDI3_STRAF</name>
<dbReference type="GO" id="GO:0006891">
    <property type="term" value="P:intra-Golgi vesicle-mediated transport"/>
    <property type="evidence" value="ECO:0007669"/>
    <property type="project" value="TreeGrafter"/>
</dbReference>
<dbReference type="InterPro" id="IPR011990">
    <property type="entry name" value="TPR-like_helical_dom_sf"/>
</dbReference>
<evidence type="ECO:0000256" key="4">
    <source>
        <dbReference type="ARBA" id="ARBA00022448"/>
    </source>
</evidence>
<keyword evidence="7" id="KW-0653">Protein transport</keyword>
<dbReference type="PANTHER" id="PTHR10805">
    <property type="entry name" value="COATOMER SUBUNIT EPSILON"/>
    <property type="match status" value="1"/>
</dbReference>
<dbReference type="PANTHER" id="PTHR10805:SF0">
    <property type="entry name" value="COATOMER SUBUNIT EPSILON"/>
    <property type="match status" value="1"/>
</dbReference>
<comment type="function">
    <text evidence="11">The coatomer is a cytosolic protein complex that binds to dilysine motifs and reversibly associates with Golgi non-clathrin-coated vesicles, which further mediate biosynthetic protein transport from the ER, via the Golgi up to the trans Golgi network. The coatomer complex is required for budding from Golgi membranes, and is essential for the retrograde Golgi-to-ER transport of dilysine-tagged proteins.</text>
</comment>
<sequence>MYLGAYSAVIDNSNIPDLSLDEIVDRNYIFTARVFVLEVIRYNLRVMDEVDSAATIDLQAVKLLALYFSSTPNKEMTISRIFEWQGDPSKRDNSTFHLIAGIIFLNERNYNEALKFTGTGGSMELLKQGVKDPGMSQNLDECRRQLGKPS</sequence>
<evidence type="ECO:0000256" key="2">
    <source>
        <dbReference type="ARBA" id="ARBA00004347"/>
    </source>
</evidence>
<accession>A0A5A7PDI3</accession>
<dbReference type="GO" id="GO:0030126">
    <property type="term" value="C:COPI vesicle coat"/>
    <property type="evidence" value="ECO:0007669"/>
    <property type="project" value="TreeGrafter"/>
</dbReference>
<protein>
    <submittedName>
        <fullName evidence="12">Coatomer epsilon subunit</fullName>
    </submittedName>
</protein>
<dbReference type="Proteomes" id="UP000325081">
    <property type="component" value="Unassembled WGS sequence"/>
</dbReference>
<dbReference type="Gene3D" id="1.25.40.10">
    <property type="entry name" value="Tetratricopeptide repeat domain"/>
    <property type="match status" value="1"/>
</dbReference>
<organism evidence="12 13">
    <name type="scientific">Striga asiatica</name>
    <name type="common">Asiatic witchweed</name>
    <name type="synonym">Buchnera asiatica</name>
    <dbReference type="NCBI Taxonomy" id="4170"/>
    <lineage>
        <taxon>Eukaryota</taxon>
        <taxon>Viridiplantae</taxon>
        <taxon>Streptophyta</taxon>
        <taxon>Embryophyta</taxon>
        <taxon>Tracheophyta</taxon>
        <taxon>Spermatophyta</taxon>
        <taxon>Magnoliopsida</taxon>
        <taxon>eudicotyledons</taxon>
        <taxon>Gunneridae</taxon>
        <taxon>Pentapetalae</taxon>
        <taxon>asterids</taxon>
        <taxon>lamiids</taxon>
        <taxon>Lamiales</taxon>
        <taxon>Orobanchaceae</taxon>
        <taxon>Buchnereae</taxon>
        <taxon>Striga</taxon>
    </lineage>
</organism>
<evidence type="ECO:0000256" key="1">
    <source>
        <dbReference type="ARBA" id="ARBA00004255"/>
    </source>
</evidence>
<dbReference type="EMBL" id="BKCP01004372">
    <property type="protein sequence ID" value="GER30628.1"/>
    <property type="molecule type" value="Genomic_DNA"/>
</dbReference>
<dbReference type="AlphaFoldDB" id="A0A5A7PDI3"/>
<gene>
    <name evidence="12" type="ORF">STAS_06579</name>
</gene>
<comment type="subcellular location">
    <subcellularLocation>
        <location evidence="2">Cytoplasmic vesicle</location>
        <location evidence="2">COPI-coated vesicle membrane</location>
        <topology evidence="2">Peripheral membrane protein</topology>
        <orientation evidence="2">Cytoplasmic side</orientation>
    </subcellularLocation>
    <subcellularLocation>
        <location evidence="1">Golgi apparatus membrane</location>
        <topology evidence="1">Peripheral membrane protein</topology>
        <orientation evidence="1">Cytoplasmic side</orientation>
    </subcellularLocation>
</comment>
<dbReference type="GO" id="GO:0000139">
    <property type="term" value="C:Golgi membrane"/>
    <property type="evidence" value="ECO:0007669"/>
    <property type="project" value="UniProtKB-SubCell"/>
</dbReference>
<evidence type="ECO:0000313" key="12">
    <source>
        <dbReference type="EMBL" id="GER30628.1"/>
    </source>
</evidence>
<proteinExistence type="inferred from homology"/>
<reference evidence="13" key="1">
    <citation type="journal article" date="2019" name="Curr. Biol.">
        <title>Genome Sequence of Striga asiatica Provides Insight into the Evolution of Plant Parasitism.</title>
        <authorList>
            <person name="Yoshida S."/>
            <person name="Kim S."/>
            <person name="Wafula E.K."/>
            <person name="Tanskanen J."/>
            <person name="Kim Y.M."/>
            <person name="Honaas L."/>
            <person name="Yang Z."/>
            <person name="Spallek T."/>
            <person name="Conn C.E."/>
            <person name="Ichihashi Y."/>
            <person name="Cheong K."/>
            <person name="Cui S."/>
            <person name="Der J.P."/>
            <person name="Gundlach H."/>
            <person name="Jiao Y."/>
            <person name="Hori C."/>
            <person name="Ishida J.K."/>
            <person name="Kasahara H."/>
            <person name="Kiba T."/>
            <person name="Kim M.S."/>
            <person name="Koo N."/>
            <person name="Laohavisit A."/>
            <person name="Lee Y.H."/>
            <person name="Lumba S."/>
            <person name="McCourt P."/>
            <person name="Mortimer J.C."/>
            <person name="Mutuku J.M."/>
            <person name="Nomura T."/>
            <person name="Sasaki-Sekimoto Y."/>
            <person name="Seto Y."/>
            <person name="Wang Y."/>
            <person name="Wakatake T."/>
            <person name="Sakakibara H."/>
            <person name="Demura T."/>
            <person name="Yamaguchi S."/>
            <person name="Yoneyama K."/>
            <person name="Manabe R.I."/>
            <person name="Nelson D.C."/>
            <person name="Schulman A.H."/>
            <person name="Timko M.P."/>
            <person name="dePamphilis C.W."/>
            <person name="Choi D."/>
            <person name="Shirasu K."/>
        </authorList>
    </citation>
    <scope>NUCLEOTIDE SEQUENCE [LARGE SCALE GENOMIC DNA]</scope>
    <source>
        <strain evidence="13">cv. UVA1</strain>
    </source>
</reference>
<dbReference type="Pfam" id="PF04733">
    <property type="entry name" value="Coatomer_E"/>
    <property type="match status" value="1"/>
</dbReference>
<evidence type="ECO:0000256" key="5">
    <source>
        <dbReference type="ARBA" id="ARBA00022490"/>
    </source>
</evidence>
<keyword evidence="9" id="KW-0472">Membrane</keyword>
<keyword evidence="10" id="KW-0968">Cytoplasmic vesicle</keyword>
<dbReference type="GO" id="GO:0005198">
    <property type="term" value="F:structural molecule activity"/>
    <property type="evidence" value="ECO:0007669"/>
    <property type="project" value="InterPro"/>
</dbReference>
<keyword evidence="8" id="KW-0333">Golgi apparatus</keyword>
<comment type="similarity">
    <text evidence="3">Belongs to the COPE family.</text>
</comment>
<evidence type="ECO:0000256" key="3">
    <source>
        <dbReference type="ARBA" id="ARBA00008827"/>
    </source>
</evidence>
<evidence type="ECO:0000313" key="13">
    <source>
        <dbReference type="Proteomes" id="UP000325081"/>
    </source>
</evidence>
<keyword evidence="6" id="KW-0931">ER-Golgi transport</keyword>
<dbReference type="InterPro" id="IPR006822">
    <property type="entry name" value="Coatomer_esu"/>
</dbReference>
<evidence type="ECO:0000256" key="6">
    <source>
        <dbReference type="ARBA" id="ARBA00022892"/>
    </source>
</evidence>
<dbReference type="GO" id="GO:0015031">
    <property type="term" value="P:protein transport"/>
    <property type="evidence" value="ECO:0007669"/>
    <property type="project" value="UniProtKB-KW"/>
</dbReference>
<evidence type="ECO:0000256" key="9">
    <source>
        <dbReference type="ARBA" id="ARBA00023136"/>
    </source>
</evidence>
<keyword evidence="4" id="KW-0813">Transport</keyword>
<evidence type="ECO:0000256" key="7">
    <source>
        <dbReference type="ARBA" id="ARBA00022927"/>
    </source>
</evidence>
<keyword evidence="13" id="KW-1185">Reference proteome</keyword>
<dbReference type="OrthoDB" id="310217at2759"/>
<dbReference type="GO" id="GO:0006890">
    <property type="term" value="P:retrograde vesicle-mediated transport, Golgi to endoplasmic reticulum"/>
    <property type="evidence" value="ECO:0007669"/>
    <property type="project" value="InterPro"/>
</dbReference>
<evidence type="ECO:0000256" key="8">
    <source>
        <dbReference type="ARBA" id="ARBA00023034"/>
    </source>
</evidence>
<keyword evidence="5" id="KW-0963">Cytoplasm</keyword>
<comment type="caution">
    <text evidence="12">The sequence shown here is derived from an EMBL/GenBank/DDBJ whole genome shotgun (WGS) entry which is preliminary data.</text>
</comment>